<proteinExistence type="predicted"/>
<protein>
    <submittedName>
        <fullName evidence="3">Uncharacterized protein</fullName>
    </submittedName>
</protein>
<feature type="compositionally biased region" description="Polar residues" evidence="1">
    <location>
        <begin position="64"/>
        <end position="98"/>
    </location>
</feature>
<feature type="region of interest" description="Disordered" evidence="1">
    <location>
        <begin position="36"/>
        <end position="113"/>
    </location>
</feature>
<reference evidence="3" key="1">
    <citation type="submission" date="2021-01" db="EMBL/GenBank/DDBJ databases">
        <authorList>
            <person name="Corre E."/>
            <person name="Pelletier E."/>
            <person name="Niang G."/>
            <person name="Scheremetjew M."/>
            <person name="Finn R."/>
            <person name="Kale V."/>
            <person name="Holt S."/>
            <person name="Cochrane G."/>
            <person name="Meng A."/>
            <person name="Brown T."/>
            <person name="Cohen L."/>
        </authorList>
    </citation>
    <scope>NUCLEOTIDE SEQUENCE</scope>
    <source>
        <strain evidence="3">FSP1.4</strain>
    </source>
</reference>
<feature type="region of interest" description="Disordered" evidence="1">
    <location>
        <begin position="138"/>
        <end position="194"/>
    </location>
</feature>
<organism evidence="3">
    <name type="scientific">Euplotes harpa</name>
    <dbReference type="NCBI Taxonomy" id="151035"/>
    <lineage>
        <taxon>Eukaryota</taxon>
        <taxon>Sar</taxon>
        <taxon>Alveolata</taxon>
        <taxon>Ciliophora</taxon>
        <taxon>Intramacronucleata</taxon>
        <taxon>Spirotrichea</taxon>
        <taxon>Hypotrichia</taxon>
        <taxon>Euplotida</taxon>
        <taxon>Euplotidae</taxon>
        <taxon>Euplotes</taxon>
    </lineage>
</organism>
<evidence type="ECO:0000256" key="1">
    <source>
        <dbReference type="SAM" id="MobiDB-lite"/>
    </source>
</evidence>
<name>A0A7S3N832_9SPIT</name>
<evidence type="ECO:0000313" key="3">
    <source>
        <dbReference type="EMBL" id="CAE0346852.1"/>
    </source>
</evidence>
<dbReference type="EMBL" id="HBII01013601">
    <property type="protein sequence ID" value="CAE0346851.1"/>
    <property type="molecule type" value="Transcribed_RNA"/>
</dbReference>
<gene>
    <name evidence="2" type="ORF">EHAR0213_LOCUS5761</name>
    <name evidence="3" type="ORF">EHAR0213_LOCUS5762</name>
</gene>
<dbReference type="AlphaFoldDB" id="A0A7S3N832"/>
<evidence type="ECO:0000313" key="2">
    <source>
        <dbReference type="EMBL" id="CAE0346851.1"/>
    </source>
</evidence>
<sequence>MYIGDDNDYGEITPINNNADVNFKTGEPIIKTAADKLPNKRGSMLTKQNSSKGGRRAKIDPKQNRISNKTESVKSINPTIPSVGSKQSVANMNSTQDDITPGSRAPKQTGSFKTKINKNQIVIDDSVPKTQENLFVTAGKSRQASREDIEGNQNSEKSGTAKRLPPGVRLYNQSKGKPKNKNGQKFKDEGPPKPVLTKSVELMLIQSNREKCEEIIKNSNEIHDTLKESKIDKESMINALFSDSLFNHVLANLLFHAKILGKNKLEGFLHDRIKRFIREYETDRKIKENLYDIHNRIKEKIERLKAIRQKFNEEFDKK</sequence>
<accession>A0A7S3N832</accession>
<dbReference type="EMBL" id="HBII01013602">
    <property type="protein sequence ID" value="CAE0346852.1"/>
    <property type="molecule type" value="Transcribed_RNA"/>
</dbReference>